<feature type="region of interest" description="Disordered" evidence="1">
    <location>
        <begin position="1"/>
        <end position="135"/>
    </location>
</feature>
<reference evidence="3 4" key="1">
    <citation type="journal article" date="2016" name="Genome Biol. Evol.">
        <title>Divergent and convergent evolution of fungal pathogenicity.</title>
        <authorList>
            <person name="Shang Y."/>
            <person name="Xiao G."/>
            <person name="Zheng P."/>
            <person name="Cen K."/>
            <person name="Zhan S."/>
            <person name="Wang C."/>
        </authorList>
    </citation>
    <scope>NUCLEOTIDE SEQUENCE [LARGE SCALE GENOMIC DNA]</scope>
    <source>
        <strain evidence="3 4">RCEF 264</strain>
    </source>
</reference>
<feature type="compositionally biased region" description="Basic residues" evidence="1">
    <location>
        <begin position="40"/>
        <end position="57"/>
    </location>
</feature>
<gene>
    <name evidence="3" type="ORF">SPI_03378</name>
</gene>
<evidence type="ECO:0000256" key="2">
    <source>
        <dbReference type="SAM" id="Phobius"/>
    </source>
</evidence>
<evidence type="ECO:0000313" key="3">
    <source>
        <dbReference type="EMBL" id="OAA64731.1"/>
    </source>
</evidence>
<comment type="caution">
    <text evidence="3">The sequence shown here is derived from an EMBL/GenBank/DDBJ whole genome shotgun (WGS) entry which is preliminary data.</text>
</comment>
<evidence type="ECO:0000256" key="1">
    <source>
        <dbReference type="SAM" id="MobiDB-lite"/>
    </source>
</evidence>
<name>A0A167XAM0_9HYPO</name>
<dbReference type="Proteomes" id="UP000076874">
    <property type="component" value="Unassembled WGS sequence"/>
</dbReference>
<feature type="compositionally biased region" description="Acidic residues" evidence="1">
    <location>
        <begin position="61"/>
        <end position="102"/>
    </location>
</feature>
<keyword evidence="2" id="KW-0472">Membrane</keyword>
<feature type="transmembrane region" description="Helical" evidence="2">
    <location>
        <begin position="139"/>
        <end position="157"/>
    </location>
</feature>
<keyword evidence="4" id="KW-1185">Reference proteome</keyword>
<keyword evidence="2" id="KW-0812">Transmembrane</keyword>
<accession>A0A167XAM0</accession>
<organism evidence="3 4">
    <name type="scientific">Niveomyces insectorum RCEF 264</name>
    <dbReference type="NCBI Taxonomy" id="1081102"/>
    <lineage>
        <taxon>Eukaryota</taxon>
        <taxon>Fungi</taxon>
        <taxon>Dikarya</taxon>
        <taxon>Ascomycota</taxon>
        <taxon>Pezizomycotina</taxon>
        <taxon>Sordariomycetes</taxon>
        <taxon>Hypocreomycetidae</taxon>
        <taxon>Hypocreales</taxon>
        <taxon>Cordycipitaceae</taxon>
        <taxon>Niveomyces</taxon>
    </lineage>
</organism>
<proteinExistence type="predicted"/>
<dbReference type="EMBL" id="AZHD01000004">
    <property type="protein sequence ID" value="OAA64731.1"/>
    <property type="molecule type" value="Genomic_DNA"/>
</dbReference>
<keyword evidence="2" id="KW-1133">Transmembrane helix</keyword>
<evidence type="ECO:0000313" key="4">
    <source>
        <dbReference type="Proteomes" id="UP000076874"/>
    </source>
</evidence>
<dbReference type="AlphaFoldDB" id="A0A167XAM0"/>
<dbReference type="OrthoDB" id="10642336at2759"/>
<sequence>MESEPQAAASASTRPSEDAERRPTPSRGRKQYGGAASRTHNSKSRNLLHHNKSRKNSKREDEEEDEGEEERDKEDEDEEHRDEEGEDEEERDQETDNEDDEAAAGKKKRKNGLVEENSQDDDGVAVGDSRRQRKRRRKVGTVTTLLVIILFITFFTAPPKPQAAPIPEYTRIKPLEPSPDQSFADIMFRQATLPLAFVESKATDYTAYVALMDSTQDYCTALNANLLDDYFELHPTSLFSQIPVPLRYTLKRWWVKLSWKVWKNERWDPKSKSFGFSMNYYGAAKEKVGPLCLKLHVDIVIFILDKVLPLRGELGRMWGYAVYDGVLTAAYRLQETFRTDVSINRSAMPLLEATPFPVVEFSLDDDTADDNRALNSSLAIGVLKHLSSSLALVRRRTQIEISRIRDLNNSIDGLLTSAETVLKPRWEDWRALNHPGGYVAKAGEMKPSRRMQMCMRRKRKQALAHLEVLQSARNRISRLADEALSLTGPEVDQLKERMDGLAAGHGWTALVQHEDKWVQDWYYFAPRPDLPKWLFSHAENISVLVTNLSKAEIALSEARFDKGFRKLVAFTSSFGQFKHRLKLWFHGWNPFSDWSRCR</sequence>
<protein>
    <submittedName>
        <fullName evidence="3">Uncharacterized protein</fullName>
    </submittedName>
</protein>